<organism evidence="1 2">
    <name type="scientific">Dactylonectria macrodidyma</name>
    <dbReference type="NCBI Taxonomy" id="307937"/>
    <lineage>
        <taxon>Eukaryota</taxon>
        <taxon>Fungi</taxon>
        <taxon>Dikarya</taxon>
        <taxon>Ascomycota</taxon>
        <taxon>Pezizomycotina</taxon>
        <taxon>Sordariomycetes</taxon>
        <taxon>Hypocreomycetidae</taxon>
        <taxon>Hypocreales</taxon>
        <taxon>Nectriaceae</taxon>
        <taxon>Dactylonectria</taxon>
    </lineage>
</organism>
<sequence>MERGYPLVALFTLYLTLLFLFRIMVTYAVTRCRLYVGIANSNRIPALDLDFCGVKLICVLEHVLHVSPVIYEKMPSWPCICLVCCLDIQHLPTGPDRSAS</sequence>
<protein>
    <submittedName>
        <fullName evidence="1">Uncharacterized protein</fullName>
    </submittedName>
</protein>
<dbReference type="AlphaFoldDB" id="A0A9P9EW55"/>
<comment type="caution">
    <text evidence="1">The sequence shown here is derived from an EMBL/GenBank/DDBJ whole genome shotgun (WGS) entry which is preliminary data.</text>
</comment>
<reference evidence="1" key="1">
    <citation type="journal article" date="2021" name="Nat. Commun.">
        <title>Genetic determinants of endophytism in the Arabidopsis root mycobiome.</title>
        <authorList>
            <person name="Mesny F."/>
            <person name="Miyauchi S."/>
            <person name="Thiergart T."/>
            <person name="Pickel B."/>
            <person name="Atanasova L."/>
            <person name="Karlsson M."/>
            <person name="Huettel B."/>
            <person name="Barry K.W."/>
            <person name="Haridas S."/>
            <person name="Chen C."/>
            <person name="Bauer D."/>
            <person name="Andreopoulos W."/>
            <person name="Pangilinan J."/>
            <person name="LaButti K."/>
            <person name="Riley R."/>
            <person name="Lipzen A."/>
            <person name="Clum A."/>
            <person name="Drula E."/>
            <person name="Henrissat B."/>
            <person name="Kohler A."/>
            <person name="Grigoriev I.V."/>
            <person name="Martin F.M."/>
            <person name="Hacquard S."/>
        </authorList>
    </citation>
    <scope>NUCLEOTIDE SEQUENCE</scope>
    <source>
        <strain evidence="1">MPI-CAGE-AT-0147</strain>
    </source>
</reference>
<keyword evidence="2" id="KW-1185">Reference proteome</keyword>
<dbReference type="EMBL" id="JAGMUV010000008">
    <property type="protein sequence ID" value="KAH7146367.1"/>
    <property type="molecule type" value="Genomic_DNA"/>
</dbReference>
<dbReference type="Proteomes" id="UP000738349">
    <property type="component" value="Unassembled WGS sequence"/>
</dbReference>
<evidence type="ECO:0000313" key="2">
    <source>
        <dbReference type="Proteomes" id="UP000738349"/>
    </source>
</evidence>
<name>A0A9P9EW55_9HYPO</name>
<proteinExistence type="predicted"/>
<gene>
    <name evidence="1" type="ORF">EDB81DRAFT_795005</name>
</gene>
<evidence type="ECO:0000313" key="1">
    <source>
        <dbReference type="EMBL" id="KAH7146367.1"/>
    </source>
</evidence>
<accession>A0A9P9EW55</accession>